<reference evidence="2" key="1">
    <citation type="journal article" date="2020" name="Microb. Genom.">
        <title>Genetic diversity of clinical and environmental Mucorales isolates obtained from an investigation of mucormycosis cases among solid organ transplant recipients.</title>
        <authorList>
            <person name="Nguyen M.H."/>
            <person name="Kaul D."/>
            <person name="Muto C."/>
            <person name="Cheng S.J."/>
            <person name="Richter R.A."/>
            <person name="Bruno V.M."/>
            <person name="Liu G."/>
            <person name="Beyhan S."/>
            <person name="Sundermann A.J."/>
            <person name="Mounaud S."/>
            <person name="Pasculle A.W."/>
            <person name="Nierman W.C."/>
            <person name="Driscoll E."/>
            <person name="Cumbie R."/>
            <person name="Clancy C.J."/>
            <person name="Dupont C.L."/>
        </authorList>
    </citation>
    <scope>NUCLEOTIDE SEQUENCE</scope>
    <source>
        <strain evidence="2">GL11</strain>
    </source>
</reference>
<evidence type="ECO:0000313" key="3">
    <source>
        <dbReference type="Proteomes" id="UP000716291"/>
    </source>
</evidence>
<dbReference type="AlphaFoldDB" id="A0A9P6WRR0"/>
<dbReference type="EMBL" id="JAANQT010012888">
    <property type="protein sequence ID" value="KAG1273494.1"/>
    <property type="molecule type" value="Genomic_DNA"/>
</dbReference>
<organism evidence="2 3">
    <name type="scientific">Rhizopus oryzae</name>
    <name type="common">Mucormycosis agent</name>
    <name type="synonym">Rhizopus arrhizus var. delemar</name>
    <dbReference type="NCBI Taxonomy" id="64495"/>
    <lineage>
        <taxon>Eukaryota</taxon>
        <taxon>Fungi</taxon>
        <taxon>Fungi incertae sedis</taxon>
        <taxon>Mucoromycota</taxon>
        <taxon>Mucoromycotina</taxon>
        <taxon>Mucoromycetes</taxon>
        <taxon>Mucorales</taxon>
        <taxon>Mucorineae</taxon>
        <taxon>Rhizopodaceae</taxon>
        <taxon>Rhizopus</taxon>
    </lineage>
</organism>
<feature type="region of interest" description="Disordered" evidence="1">
    <location>
        <begin position="1"/>
        <end position="81"/>
    </location>
</feature>
<name>A0A9P6WRR0_RHIOR</name>
<dbReference type="Proteomes" id="UP000716291">
    <property type="component" value="Unassembled WGS sequence"/>
</dbReference>
<protein>
    <submittedName>
        <fullName evidence="2">Uncharacterized protein</fullName>
    </submittedName>
</protein>
<proteinExistence type="predicted"/>
<comment type="caution">
    <text evidence="2">The sequence shown here is derived from an EMBL/GenBank/DDBJ whole genome shotgun (WGS) entry which is preliminary data.</text>
</comment>
<accession>A0A9P6WRR0</accession>
<sequence>MMMRQQRLHAERVRLGAVGAGSGGQRRQRGLGDDAGGKEGQAQHGGGRQQRQRVLAGAGGGRAGEQTHGYRLDRAGGASGA</sequence>
<evidence type="ECO:0000256" key="1">
    <source>
        <dbReference type="SAM" id="MobiDB-lite"/>
    </source>
</evidence>
<keyword evidence="3" id="KW-1185">Reference proteome</keyword>
<gene>
    <name evidence="2" type="ORF">G6F64_015342</name>
</gene>
<evidence type="ECO:0000313" key="2">
    <source>
        <dbReference type="EMBL" id="KAG1273494.1"/>
    </source>
</evidence>